<proteinExistence type="predicted"/>
<dbReference type="EMBL" id="CP072943">
    <property type="protein sequence ID" value="QTX31829.1"/>
    <property type="molecule type" value="Genomic_DNA"/>
</dbReference>
<organism evidence="2 3">
    <name type="scientific">Aminithiophilus ramosus</name>
    <dbReference type="NCBI Taxonomy" id="3029084"/>
    <lineage>
        <taxon>Bacteria</taxon>
        <taxon>Thermotogati</taxon>
        <taxon>Synergistota</taxon>
        <taxon>Synergistia</taxon>
        <taxon>Synergistales</taxon>
        <taxon>Aminithiophilaceae</taxon>
        <taxon>Aminithiophilus</taxon>
    </lineage>
</organism>
<dbReference type="Gene3D" id="3.40.190.10">
    <property type="entry name" value="Periplasmic binding protein-like II"/>
    <property type="match status" value="2"/>
</dbReference>
<gene>
    <name evidence="2" type="ORF">KAR29_10880</name>
</gene>
<dbReference type="KEGG" id="aram:KAR29_10880"/>
<dbReference type="SUPFAM" id="SSF53850">
    <property type="entry name" value="Periplasmic binding protein-like II"/>
    <property type="match status" value="1"/>
</dbReference>
<protein>
    <submittedName>
        <fullName evidence="2">TAXI family TRAP transporter solute-binding subunit</fullName>
    </submittedName>
</protein>
<reference evidence="3" key="1">
    <citation type="submission" date="2021-04" db="EMBL/GenBank/DDBJ databases">
        <title>A novel Synergistetes isolate from a pyrite-forming mixed culture.</title>
        <authorList>
            <person name="Bunk B."/>
            <person name="Sproer C."/>
            <person name="Spring S."/>
            <person name="Pester M."/>
        </authorList>
    </citation>
    <scope>NUCLEOTIDE SEQUENCE [LARGE SCALE GENOMIC DNA]</scope>
    <source>
        <strain evidence="3">J.5.4.2-T.3.5.2</strain>
    </source>
</reference>
<dbReference type="Pfam" id="PF16868">
    <property type="entry name" value="NMT1_3"/>
    <property type="match status" value="1"/>
</dbReference>
<evidence type="ECO:0000313" key="2">
    <source>
        <dbReference type="EMBL" id="QTX31829.1"/>
    </source>
</evidence>
<dbReference type="InterPro" id="IPR011852">
    <property type="entry name" value="TRAP_TAXI"/>
</dbReference>
<keyword evidence="1" id="KW-0732">Signal</keyword>
<accession>A0A9Q7ACB4</accession>
<sequence length="221" mass="23234">MRITALFALLLLLCGLPVGTASAFQPVYIMGSSSMGGTYYQLAGIIAEAVNDKVPGVRLAVQPTGGTAENIDNLEKGLNQFALTDSLAVMAYEGRDLYYERPQTYLRAVMPLYPEVARLLVPAGSPVRSLSDLAGRRVALGRKGSGVLVTARQILEASGLRSDAVHSVYLGMGEGLLALRDGTVGASPSWANSTSRPPSSEASFSPFFAGPCWDGSISTST</sequence>
<name>A0A9Q7ACB4_9BACT</name>
<feature type="chain" id="PRO_5040232158" evidence="1">
    <location>
        <begin position="24"/>
        <end position="221"/>
    </location>
</feature>
<dbReference type="RefSeq" id="WP_274373018.1">
    <property type="nucleotide sequence ID" value="NZ_CP072943.1"/>
</dbReference>
<dbReference type="Proteomes" id="UP000671879">
    <property type="component" value="Chromosome"/>
</dbReference>
<dbReference type="PANTHER" id="PTHR42941">
    <property type="entry name" value="SLL1037 PROTEIN"/>
    <property type="match status" value="1"/>
</dbReference>
<dbReference type="AlphaFoldDB" id="A0A9Q7ACB4"/>
<evidence type="ECO:0000256" key="1">
    <source>
        <dbReference type="SAM" id="SignalP"/>
    </source>
</evidence>
<evidence type="ECO:0000313" key="3">
    <source>
        <dbReference type="Proteomes" id="UP000671879"/>
    </source>
</evidence>
<keyword evidence="3" id="KW-1185">Reference proteome</keyword>
<dbReference type="PANTHER" id="PTHR42941:SF1">
    <property type="entry name" value="SLL1037 PROTEIN"/>
    <property type="match status" value="1"/>
</dbReference>
<feature type="signal peptide" evidence="1">
    <location>
        <begin position="1"/>
        <end position="23"/>
    </location>
</feature>
<dbReference type="NCBIfam" id="TIGR02122">
    <property type="entry name" value="TRAP_TAXI"/>
    <property type="match status" value="1"/>
</dbReference>